<dbReference type="CDD" id="cd07302">
    <property type="entry name" value="CHD"/>
    <property type="match status" value="1"/>
</dbReference>
<dbReference type="InterPro" id="IPR001054">
    <property type="entry name" value="A/G_cyclase"/>
</dbReference>
<dbReference type="GO" id="GO:0004016">
    <property type="term" value="F:adenylate cyclase activity"/>
    <property type="evidence" value="ECO:0007669"/>
    <property type="project" value="UniProtKB-ARBA"/>
</dbReference>
<dbReference type="GO" id="GO:0035556">
    <property type="term" value="P:intracellular signal transduction"/>
    <property type="evidence" value="ECO:0007669"/>
    <property type="project" value="InterPro"/>
</dbReference>
<name>I4B2A1_TURPD</name>
<evidence type="ECO:0000259" key="2">
    <source>
        <dbReference type="PROSITE" id="PS50125"/>
    </source>
</evidence>
<dbReference type="InterPro" id="IPR029787">
    <property type="entry name" value="Nucleotide_cyclase"/>
</dbReference>
<evidence type="ECO:0000256" key="1">
    <source>
        <dbReference type="SAM" id="Phobius"/>
    </source>
</evidence>
<dbReference type="GO" id="GO:0006171">
    <property type="term" value="P:cAMP biosynthetic process"/>
    <property type="evidence" value="ECO:0007669"/>
    <property type="project" value="TreeGrafter"/>
</dbReference>
<dbReference type="PROSITE" id="PS50125">
    <property type="entry name" value="GUANYLATE_CYCLASE_2"/>
    <property type="match status" value="1"/>
</dbReference>
<sequence>MSEVFAAHDVRLSENLKTVFTGLPDSRKPRQKWRGFFVFAARDKSNYLQRVRHTEQENIDSLVNRQMNDTLKKGSLASCLMGFVCGGVLYAMTLAGLVKGIDVPILWTIIGGAYSGAVWLLARARRIQSRSTWFVMLGFCTLPTSIYVIAWFMLPSGTATYITGPPGYLYFFLIVLTGFAFDFRLSLVAGIFSAIQYSVAAHLAVESLALVKHPDALLLQDLTQESFYHFKSLMMAMTGMTIGIVSRHVRNLIEDSLEKQRETLMVSRLFGQFVSNEVKDKILLSAGHVSAGEKKTVAILFCDIRGFTSFSEKVAPEHVVEYLNEYLDAMVRAINAAGGTIDKFIGDAIMAVFGGVMPVENACDAALAAALLMRAALNELNARRSAAGLSEIRNGIGLHYGEVVQGAIGSAERKDFTVIGDAVNSASRIEGLCKELKTDLVFSDSIYRAASSAVQARCRRIGEAQVKGREQPLALWTIDA</sequence>
<feature type="transmembrane region" description="Helical" evidence="1">
    <location>
        <begin position="75"/>
        <end position="98"/>
    </location>
</feature>
<dbReference type="Pfam" id="PF00211">
    <property type="entry name" value="Guanylate_cyc"/>
    <property type="match status" value="1"/>
</dbReference>
<evidence type="ECO:0000313" key="3">
    <source>
        <dbReference type="EMBL" id="AFM11408.1"/>
    </source>
</evidence>
<dbReference type="Gene3D" id="3.30.70.1230">
    <property type="entry name" value="Nucleotide cyclase"/>
    <property type="match status" value="1"/>
</dbReference>
<accession>I4B2A1</accession>
<dbReference type="InterPro" id="IPR050697">
    <property type="entry name" value="Adenylyl/Guanylyl_Cyclase_3/4"/>
</dbReference>
<feature type="domain" description="Guanylate cyclase" evidence="2">
    <location>
        <begin position="298"/>
        <end position="430"/>
    </location>
</feature>
<dbReference type="SUPFAM" id="SSF55073">
    <property type="entry name" value="Nucleotide cyclase"/>
    <property type="match status" value="1"/>
</dbReference>
<dbReference type="EMBL" id="CP002959">
    <property type="protein sequence ID" value="AFM11408.1"/>
    <property type="molecule type" value="Genomic_DNA"/>
</dbReference>
<dbReference type="PANTHER" id="PTHR43081">
    <property type="entry name" value="ADENYLATE CYCLASE, TERMINAL-DIFFERENTIATION SPECIFIC-RELATED"/>
    <property type="match status" value="1"/>
</dbReference>
<dbReference type="STRING" id="869212.Turpa_0757"/>
<keyword evidence="1" id="KW-1133">Transmembrane helix</keyword>
<keyword evidence="1" id="KW-0472">Membrane</keyword>
<keyword evidence="4" id="KW-1185">Reference proteome</keyword>
<dbReference type="SMART" id="SM00044">
    <property type="entry name" value="CYCc"/>
    <property type="match status" value="1"/>
</dbReference>
<reference evidence="3 4" key="1">
    <citation type="submission" date="2012-06" db="EMBL/GenBank/DDBJ databases">
        <title>The complete chromosome of genome of Turneriella parva DSM 21527.</title>
        <authorList>
            <consortium name="US DOE Joint Genome Institute (JGI-PGF)"/>
            <person name="Lucas S."/>
            <person name="Han J."/>
            <person name="Lapidus A."/>
            <person name="Bruce D."/>
            <person name="Goodwin L."/>
            <person name="Pitluck S."/>
            <person name="Peters L."/>
            <person name="Kyrpides N."/>
            <person name="Mavromatis K."/>
            <person name="Ivanova N."/>
            <person name="Mikhailova N."/>
            <person name="Chertkov O."/>
            <person name="Detter J.C."/>
            <person name="Tapia R."/>
            <person name="Han C."/>
            <person name="Land M."/>
            <person name="Hauser L."/>
            <person name="Markowitz V."/>
            <person name="Cheng J.-F."/>
            <person name="Hugenholtz P."/>
            <person name="Woyke T."/>
            <person name="Wu D."/>
            <person name="Gronow S."/>
            <person name="Wellnitz S."/>
            <person name="Brambilla E."/>
            <person name="Klenk H.-P."/>
            <person name="Eisen J.A."/>
        </authorList>
    </citation>
    <scope>NUCLEOTIDE SEQUENCE [LARGE SCALE GENOMIC DNA]</scope>
    <source>
        <strain evidence="4">ATCC BAA-1111 / DSM 21527 / NCTC 11395 / H</strain>
    </source>
</reference>
<gene>
    <name evidence="3" type="ordered locus">Turpa_0757</name>
</gene>
<feature type="transmembrane region" description="Helical" evidence="1">
    <location>
        <begin position="104"/>
        <end position="122"/>
    </location>
</feature>
<organism evidence="3 4">
    <name type="scientific">Turneriella parva (strain ATCC BAA-1111 / DSM 21527 / NCTC 11395 / H)</name>
    <name type="common">Leptospira parva</name>
    <dbReference type="NCBI Taxonomy" id="869212"/>
    <lineage>
        <taxon>Bacteria</taxon>
        <taxon>Pseudomonadati</taxon>
        <taxon>Spirochaetota</taxon>
        <taxon>Spirochaetia</taxon>
        <taxon>Leptospirales</taxon>
        <taxon>Leptospiraceae</taxon>
        <taxon>Turneriella</taxon>
    </lineage>
</organism>
<dbReference type="HOGENOM" id="CLU_568512_0_0_12"/>
<evidence type="ECO:0000313" key="4">
    <source>
        <dbReference type="Proteomes" id="UP000006048"/>
    </source>
</evidence>
<protein>
    <submittedName>
        <fullName evidence="3">Adenylate/guanylate cyclase</fullName>
    </submittedName>
</protein>
<feature type="transmembrane region" description="Helical" evidence="1">
    <location>
        <begin position="134"/>
        <end position="154"/>
    </location>
</feature>
<dbReference type="Proteomes" id="UP000006048">
    <property type="component" value="Chromosome"/>
</dbReference>
<keyword evidence="1" id="KW-0812">Transmembrane</keyword>
<dbReference type="AlphaFoldDB" id="I4B2A1"/>
<dbReference type="KEGG" id="tpx:Turpa_0757"/>
<dbReference type="PATRIC" id="fig|869212.3.peg.732"/>
<dbReference type="PANTHER" id="PTHR43081:SF1">
    <property type="entry name" value="ADENYLATE CYCLASE, TERMINAL-DIFFERENTIATION SPECIFIC"/>
    <property type="match status" value="1"/>
</dbReference>
<feature type="transmembrane region" description="Helical" evidence="1">
    <location>
        <begin position="169"/>
        <end position="192"/>
    </location>
</feature>
<proteinExistence type="predicted"/>